<dbReference type="EMBL" id="FZOU01000001">
    <property type="protein sequence ID" value="SNS26863.1"/>
    <property type="molecule type" value="Genomic_DNA"/>
</dbReference>
<sequence length="327" mass="36186">MLASTPEMYFYTNPAKQLFWVGEPVVIGLELYSRFEQPVLVAPLQNNEFVQFKLVGPDGNEVPWQGKAPDHARAYSPSDFKVLEQYNAVKAERTISLKDGTGFACNRPGQYTLTAVFSMGSPEHFTLFADQAKPIVGSVRSSKLAFCIDACILKQVPVSNDAPPSALQAVGLFYTDVIKYHSSGIPVGHIKEILGPLMSKKLAQEIDSLSACDKDYFRRYGEILRVHTLKAAIPWGEAGLFTGPNDASTPSAFRILGSRAIGENRVDVLIAFKEDWGESQGDVTVVLENNRWVIDDYVAMYENDKLERLSAGYSVCKDGRWVGEPAY</sequence>
<accession>A0A239D5J9</accession>
<dbReference type="Proteomes" id="UP000198356">
    <property type="component" value="Unassembled WGS sequence"/>
</dbReference>
<dbReference type="AlphaFoldDB" id="A0A239D5J9"/>
<name>A0A239D5J9_9BACT</name>
<evidence type="ECO:0000313" key="2">
    <source>
        <dbReference type="Proteomes" id="UP000198356"/>
    </source>
</evidence>
<evidence type="ECO:0000313" key="1">
    <source>
        <dbReference type="EMBL" id="SNS26863.1"/>
    </source>
</evidence>
<reference evidence="1 2" key="1">
    <citation type="submission" date="2017-06" db="EMBL/GenBank/DDBJ databases">
        <authorList>
            <person name="Kim H.J."/>
            <person name="Triplett B.A."/>
        </authorList>
    </citation>
    <scope>NUCLEOTIDE SEQUENCE [LARGE SCALE GENOMIC DNA]</scope>
    <source>
        <strain evidence="1 2">DSM 18704</strain>
    </source>
</reference>
<proteinExistence type="predicted"/>
<organism evidence="1 2">
    <name type="scientific">Granulicella rosea</name>
    <dbReference type="NCBI Taxonomy" id="474952"/>
    <lineage>
        <taxon>Bacteria</taxon>
        <taxon>Pseudomonadati</taxon>
        <taxon>Acidobacteriota</taxon>
        <taxon>Terriglobia</taxon>
        <taxon>Terriglobales</taxon>
        <taxon>Acidobacteriaceae</taxon>
        <taxon>Granulicella</taxon>
    </lineage>
</organism>
<gene>
    <name evidence="1" type="ORF">SAMN05421770_101268</name>
</gene>
<keyword evidence="2" id="KW-1185">Reference proteome</keyword>
<protein>
    <submittedName>
        <fullName evidence="1">Uncharacterized protein</fullName>
    </submittedName>
</protein>